<gene>
    <name evidence="12" type="primary">pgeF</name>
    <name evidence="12" type="ORF">NQ502_01565</name>
</gene>
<dbReference type="RefSeq" id="WP_044983308.1">
    <property type="nucleotide sequence ID" value="NZ_CABLBR010000017.1"/>
</dbReference>
<evidence type="ECO:0000256" key="10">
    <source>
        <dbReference type="ARBA" id="ARBA00049893"/>
    </source>
</evidence>
<keyword evidence="13" id="KW-1185">Reference proteome</keyword>
<evidence type="ECO:0000313" key="12">
    <source>
        <dbReference type="EMBL" id="UWP59778.1"/>
    </source>
</evidence>
<reference evidence="12" key="1">
    <citation type="journal article" date="2022" name="Cell">
        <title>Design, construction, and in vivo augmentation of a complex gut microbiome.</title>
        <authorList>
            <person name="Cheng A.G."/>
            <person name="Ho P.Y."/>
            <person name="Aranda-Diaz A."/>
            <person name="Jain S."/>
            <person name="Yu F.B."/>
            <person name="Meng X."/>
            <person name="Wang M."/>
            <person name="Iakiviak M."/>
            <person name="Nagashima K."/>
            <person name="Zhao A."/>
            <person name="Murugkar P."/>
            <person name="Patil A."/>
            <person name="Atabakhsh K."/>
            <person name="Weakley A."/>
            <person name="Yan J."/>
            <person name="Brumbaugh A.R."/>
            <person name="Higginbottom S."/>
            <person name="Dimas A."/>
            <person name="Shiver A.L."/>
            <person name="Deutschbauer A."/>
            <person name="Neff N."/>
            <person name="Sonnenburg J.L."/>
            <person name="Huang K.C."/>
            <person name="Fischbach M.A."/>
        </authorList>
    </citation>
    <scope>NUCLEOTIDE SEQUENCE</scope>
    <source>
        <strain evidence="12">DSM 19829</strain>
    </source>
</reference>
<dbReference type="InterPro" id="IPR003730">
    <property type="entry name" value="Cu_polyphenol_OxRdtase"/>
</dbReference>
<dbReference type="NCBIfam" id="TIGR00726">
    <property type="entry name" value="peptidoglycan editing factor PgeF"/>
    <property type="match status" value="1"/>
</dbReference>
<organism evidence="12 13">
    <name type="scientific">Ruminococcus gauvreauii</name>
    <dbReference type="NCBI Taxonomy" id="438033"/>
    <lineage>
        <taxon>Bacteria</taxon>
        <taxon>Bacillati</taxon>
        <taxon>Bacillota</taxon>
        <taxon>Clostridia</taxon>
        <taxon>Eubacteriales</taxon>
        <taxon>Oscillospiraceae</taxon>
        <taxon>Ruminococcus</taxon>
    </lineage>
</organism>
<evidence type="ECO:0000256" key="2">
    <source>
        <dbReference type="ARBA" id="ARBA00003215"/>
    </source>
</evidence>
<dbReference type="CDD" id="cd16833">
    <property type="entry name" value="YfiH"/>
    <property type="match status" value="1"/>
</dbReference>
<accession>A0ABY5VJS0</accession>
<evidence type="ECO:0000256" key="4">
    <source>
        <dbReference type="ARBA" id="ARBA00022679"/>
    </source>
</evidence>
<comment type="function">
    <text evidence="2">Purine nucleoside enzyme that catalyzes the phosphorolysis of adenosine and inosine nucleosides, yielding D-ribose 1-phosphate and the respective free bases, adenine and hypoxanthine. Also catalyzes the phosphorolysis of S-methyl-5'-thioadenosine into adenine and S-methyl-5-thio-alpha-D-ribose 1-phosphate. Also has adenosine deaminase activity.</text>
</comment>
<comment type="catalytic activity">
    <reaction evidence="9">
        <text>adenosine + phosphate = alpha-D-ribose 1-phosphate + adenine</text>
        <dbReference type="Rhea" id="RHEA:27642"/>
        <dbReference type="ChEBI" id="CHEBI:16335"/>
        <dbReference type="ChEBI" id="CHEBI:16708"/>
        <dbReference type="ChEBI" id="CHEBI:43474"/>
        <dbReference type="ChEBI" id="CHEBI:57720"/>
        <dbReference type="EC" id="2.4.2.1"/>
    </reaction>
    <physiologicalReaction direction="left-to-right" evidence="9">
        <dbReference type="Rhea" id="RHEA:27643"/>
    </physiologicalReaction>
</comment>
<evidence type="ECO:0000256" key="7">
    <source>
        <dbReference type="ARBA" id="ARBA00022833"/>
    </source>
</evidence>
<dbReference type="Proteomes" id="UP001060164">
    <property type="component" value="Chromosome"/>
</dbReference>
<evidence type="ECO:0000256" key="8">
    <source>
        <dbReference type="ARBA" id="ARBA00047989"/>
    </source>
</evidence>
<comment type="similarity">
    <text evidence="3 11">Belongs to the purine nucleoside phosphorylase YfiH/LACC1 family.</text>
</comment>
<keyword evidence="4" id="KW-0808">Transferase</keyword>
<keyword evidence="7" id="KW-0862">Zinc</keyword>
<protein>
    <recommendedName>
        <fullName evidence="11">Purine nucleoside phosphorylase</fullName>
    </recommendedName>
</protein>
<evidence type="ECO:0000256" key="6">
    <source>
        <dbReference type="ARBA" id="ARBA00022801"/>
    </source>
</evidence>
<evidence type="ECO:0000313" key="13">
    <source>
        <dbReference type="Proteomes" id="UP001060164"/>
    </source>
</evidence>
<evidence type="ECO:0000256" key="9">
    <source>
        <dbReference type="ARBA" id="ARBA00048968"/>
    </source>
</evidence>
<dbReference type="PANTHER" id="PTHR30616:SF2">
    <property type="entry name" value="PURINE NUCLEOSIDE PHOSPHORYLASE LACC1"/>
    <property type="match status" value="1"/>
</dbReference>
<dbReference type="InterPro" id="IPR011324">
    <property type="entry name" value="Cytotoxic_necrot_fac-like_cat"/>
</dbReference>
<comment type="catalytic activity">
    <reaction evidence="1">
        <text>inosine + phosphate = alpha-D-ribose 1-phosphate + hypoxanthine</text>
        <dbReference type="Rhea" id="RHEA:27646"/>
        <dbReference type="ChEBI" id="CHEBI:17368"/>
        <dbReference type="ChEBI" id="CHEBI:17596"/>
        <dbReference type="ChEBI" id="CHEBI:43474"/>
        <dbReference type="ChEBI" id="CHEBI:57720"/>
        <dbReference type="EC" id="2.4.2.1"/>
    </reaction>
    <physiologicalReaction direction="left-to-right" evidence="1">
        <dbReference type="Rhea" id="RHEA:27647"/>
    </physiologicalReaction>
</comment>
<sequence>MLKIKWHHAEEEKMTVNHRGALCYLTWPMLSSIPFVKHAFTTRFGGISEGVLSSMNLSFTRGDLEENVRENYQRIAEAVGFCVEDIVCSDQTHTANVRIVTEQDRGKGIIKSRDYTDVDGLVTNVPGIMLATFYADCVPLYLVDPVNRAVGLSHSGWKGTVSNIAKATLGTMKHAYGTKPKDVIAAIGPSICQDCYEISEDVAVIFKDAYPAAQYRDMIVDKKNGKYQLDLWKACSYNLMQAGVPKDHIVGPNLCTCCNPDLLFSHRASAGKRGNLAAFLGIRQENAVN</sequence>
<dbReference type="Pfam" id="PF02578">
    <property type="entry name" value="Cu-oxidase_4"/>
    <property type="match status" value="1"/>
</dbReference>
<dbReference type="SUPFAM" id="SSF64438">
    <property type="entry name" value="CNF1/YfiH-like putative cysteine hydrolases"/>
    <property type="match status" value="1"/>
</dbReference>
<evidence type="ECO:0000256" key="5">
    <source>
        <dbReference type="ARBA" id="ARBA00022723"/>
    </source>
</evidence>
<dbReference type="InterPro" id="IPR038371">
    <property type="entry name" value="Cu_polyphenol_OxRdtase_sf"/>
</dbReference>
<evidence type="ECO:0000256" key="11">
    <source>
        <dbReference type="RuleBase" id="RU361274"/>
    </source>
</evidence>
<keyword evidence="6" id="KW-0378">Hydrolase</keyword>
<dbReference type="EMBL" id="CP102290">
    <property type="protein sequence ID" value="UWP59778.1"/>
    <property type="molecule type" value="Genomic_DNA"/>
</dbReference>
<name>A0ABY5VJS0_9FIRM</name>
<comment type="catalytic activity">
    <reaction evidence="8">
        <text>adenosine + H2O + H(+) = inosine + NH4(+)</text>
        <dbReference type="Rhea" id="RHEA:24408"/>
        <dbReference type="ChEBI" id="CHEBI:15377"/>
        <dbReference type="ChEBI" id="CHEBI:15378"/>
        <dbReference type="ChEBI" id="CHEBI:16335"/>
        <dbReference type="ChEBI" id="CHEBI:17596"/>
        <dbReference type="ChEBI" id="CHEBI:28938"/>
        <dbReference type="EC" id="3.5.4.4"/>
    </reaction>
    <physiologicalReaction direction="left-to-right" evidence="8">
        <dbReference type="Rhea" id="RHEA:24409"/>
    </physiologicalReaction>
</comment>
<evidence type="ECO:0000256" key="1">
    <source>
        <dbReference type="ARBA" id="ARBA00000553"/>
    </source>
</evidence>
<evidence type="ECO:0000256" key="3">
    <source>
        <dbReference type="ARBA" id="ARBA00007353"/>
    </source>
</evidence>
<keyword evidence="5" id="KW-0479">Metal-binding</keyword>
<proteinExistence type="inferred from homology"/>
<dbReference type="Gene3D" id="3.60.140.10">
    <property type="entry name" value="CNF1/YfiH-like putative cysteine hydrolases"/>
    <property type="match status" value="1"/>
</dbReference>
<dbReference type="PANTHER" id="PTHR30616">
    <property type="entry name" value="UNCHARACTERIZED PROTEIN YFIH"/>
    <property type="match status" value="1"/>
</dbReference>
<comment type="catalytic activity">
    <reaction evidence="10">
        <text>S-methyl-5'-thioadenosine + phosphate = 5-(methylsulfanyl)-alpha-D-ribose 1-phosphate + adenine</text>
        <dbReference type="Rhea" id="RHEA:11852"/>
        <dbReference type="ChEBI" id="CHEBI:16708"/>
        <dbReference type="ChEBI" id="CHEBI:17509"/>
        <dbReference type="ChEBI" id="CHEBI:43474"/>
        <dbReference type="ChEBI" id="CHEBI:58533"/>
        <dbReference type="EC" id="2.4.2.28"/>
    </reaction>
    <physiologicalReaction direction="left-to-right" evidence="10">
        <dbReference type="Rhea" id="RHEA:11853"/>
    </physiologicalReaction>
</comment>